<organism evidence="2 3">
    <name type="scientific">Streptomyces clavuligerus</name>
    <dbReference type="NCBI Taxonomy" id="1901"/>
    <lineage>
        <taxon>Bacteria</taxon>
        <taxon>Bacillati</taxon>
        <taxon>Actinomycetota</taxon>
        <taxon>Actinomycetes</taxon>
        <taxon>Kitasatosporales</taxon>
        <taxon>Streptomycetaceae</taxon>
        <taxon>Streptomyces</taxon>
    </lineage>
</organism>
<dbReference type="AlphaFoldDB" id="E2PV16"/>
<gene>
    <name evidence="2" type="ORF">SCLAV_0687</name>
</gene>
<dbReference type="OrthoDB" id="583431at2"/>
<dbReference type="KEGG" id="sclf:BB341_24505"/>
<dbReference type="eggNOG" id="ENOG50335CN">
    <property type="taxonomic scope" value="Bacteria"/>
</dbReference>
<proteinExistence type="predicted"/>
<name>E2PV16_STRCL</name>
<dbReference type="STRING" id="1901.BB341_24505"/>
<evidence type="ECO:0000313" key="2">
    <source>
        <dbReference type="EMBL" id="EFG05763.1"/>
    </source>
</evidence>
<reference evidence="2 3" key="1">
    <citation type="journal article" date="2010" name="Genome Biol. Evol.">
        <title>The sequence of a 1.8-mb bacterial linear plasmid reveals a rich evolutionary reservoir of secondary metabolic pathways.</title>
        <authorList>
            <person name="Medema M.H."/>
            <person name="Trefzer A."/>
            <person name="Kovalchuk A."/>
            <person name="van den Berg M."/>
            <person name="Mueller U."/>
            <person name="Heijne W."/>
            <person name="Wu L."/>
            <person name="Alam M.T."/>
            <person name="Ronning C.M."/>
            <person name="Nierman W.C."/>
            <person name="Bovenberg R.A.L."/>
            <person name="Breitling R."/>
            <person name="Takano E."/>
        </authorList>
    </citation>
    <scope>NUCLEOTIDE SEQUENCE [LARGE SCALE GENOMIC DNA]</scope>
    <source>
        <strain evidence="3">ATCC 27064 / DSM 738 / JCM 4710 / NBRC 13307 / NCIMB 12785 / NRRL 3585 / VKM Ac-602</strain>
    </source>
</reference>
<dbReference type="Proteomes" id="UP000002357">
    <property type="component" value="Chromosome"/>
</dbReference>
<evidence type="ECO:0000256" key="1">
    <source>
        <dbReference type="SAM" id="MobiDB-lite"/>
    </source>
</evidence>
<keyword evidence="3" id="KW-1185">Reference proteome</keyword>
<dbReference type="RefSeq" id="WP_003959724.1">
    <property type="nucleotide sequence ID" value="NZ_CM000913.1"/>
</dbReference>
<dbReference type="Pfam" id="PF19458">
    <property type="entry name" value="DUF5995"/>
    <property type="match status" value="1"/>
</dbReference>
<feature type="region of interest" description="Disordered" evidence="1">
    <location>
        <begin position="1"/>
        <end position="36"/>
    </location>
</feature>
<dbReference type="InterPro" id="IPR046037">
    <property type="entry name" value="DUF5995"/>
</dbReference>
<dbReference type="GeneID" id="93732640"/>
<feature type="compositionally biased region" description="Polar residues" evidence="1">
    <location>
        <begin position="1"/>
        <end position="11"/>
    </location>
</feature>
<evidence type="ECO:0000313" key="3">
    <source>
        <dbReference type="Proteomes" id="UP000002357"/>
    </source>
</evidence>
<sequence>MAPPHASTTTVAAPPGAADALSPAVPGQPARRCGPTGDGVAVCRRILLTVGRDPAGTGGAAELLGRRAADTVGALAVRRSLRALAAARPPACWRPVFQYRHHPRVHPVQFALAGLNAHVGHDLPLAVVDACRAQGAAPERLEREFDRVAGLLALVEEGIREELLTGPEPLEVADPLTHLLGSWSPGRACDSAWSAARLLWRLQDQAPLAEEFAARLDSGTGLVGRCLLTPRR</sequence>
<dbReference type="EMBL" id="CM000913">
    <property type="protein sequence ID" value="EFG05763.1"/>
    <property type="molecule type" value="Genomic_DNA"/>
</dbReference>
<accession>E2PV16</accession>
<protein>
    <submittedName>
        <fullName evidence="2">Uncharacterized protein</fullName>
    </submittedName>
</protein>